<keyword evidence="3 6" id="KW-0812">Transmembrane</keyword>
<keyword evidence="4 6" id="KW-1133">Transmembrane helix</keyword>
<dbReference type="Proteomes" id="UP000825009">
    <property type="component" value="Chromosome"/>
</dbReference>
<accession>A0A8F6TYA0</accession>
<keyword evidence="5 6" id="KW-0472">Membrane</keyword>
<evidence type="ECO:0000313" key="9">
    <source>
        <dbReference type="Proteomes" id="UP000825009"/>
    </source>
</evidence>
<dbReference type="PANTHER" id="PTHR22911:SF6">
    <property type="entry name" value="SOLUTE CARRIER FAMILY 35 MEMBER G1"/>
    <property type="match status" value="1"/>
</dbReference>
<dbReference type="EMBL" id="CP079194">
    <property type="protein sequence ID" value="QXT40678.1"/>
    <property type="molecule type" value="Genomic_DNA"/>
</dbReference>
<feature type="transmembrane region" description="Helical" evidence="6">
    <location>
        <begin position="41"/>
        <end position="61"/>
    </location>
</feature>
<dbReference type="KEGG" id="gce:KYE46_05430"/>
<evidence type="ECO:0000256" key="2">
    <source>
        <dbReference type="ARBA" id="ARBA00009853"/>
    </source>
</evidence>
<keyword evidence="9" id="KW-1185">Reference proteome</keyword>
<feature type="transmembrane region" description="Helical" evidence="6">
    <location>
        <begin position="12"/>
        <end position="35"/>
    </location>
</feature>
<evidence type="ECO:0000256" key="5">
    <source>
        <dbReference type="ARBA" id="ARBA00023136"/>
    </source>
</evidence>
<gene>
    <name evidence="8" type="ORF">KYE46_05430</name>
</gene>
<name>A0A8F6TYA0_9RHOB</name>
<comment type="subcellular location">
    <subcellularLocation>
        <location evidence="1">Membrane</location>
        <topology evidence="1">Multi-pass membrane protein</topology>
    </subcellularLocation>
</comment>
<feature type="transmembrane region" description="Helical" evidence="6">
    <location>
        <begin position="251"/>
        <end position="270"/>
    </location>
</feature>
<dbReference type="Pfam" id="PF00892">
    <property type="entry name" value="EamA"/>
    <property type="match status" value="2"/>
</dbReference>
<feature type="transmembrane region" description="Helical" evidence="6">
    <location>
        <begin position="103"/>
        <end position="122"/>
    </location>
</feature>
<feature type="transmembrane region" description="Helical" evidence="6">
    <location>
        <begin position="183"/>
        <end position="202"/>
    </location>
</feature>
<sequence length="305" mass="32615">MAAANDTPDRPLLGILLMLGFCMVIPFSDALAKLLGATFPLLQLVVVRFATQTILFVPMAMMSGAVLFPTRRVLGLTFLRAGLQIAGLLLMFSALRVLPLADAVAIAFVMPFLMLLLGRFFLDEEVGPRRLVACVVGFIGTLMVVQPSFAAVGWGALLPIGVAFAFAFFMLVTRAMSREIDPLALQGASGLVALPLVVPFLFLPLADTAPLAGWVTPRGAEIWLLVALGVFGSIGHLLMTWSLRYAPSATLAPMQYLEIPMATLVGFAMFRDLPNGLAALGIAVTMASGLYIVFRERSISRVSAV</sequence>
<reference evidence="8 9" key="1">
    <citation type="submission" date="2021-07" db="EMBL/GenBank/DDBJ databases">
        <title>A novel Jannaschia species isolated from marine dinoflagellate Ceratoperidinium margalefii.</title>
        <authorList>
            <person name="Jiang Y."/>
            <person name="Li Z."/>
        </authorList>
    </citation>
    <scope>NUCLEOTIDE SEQUENCE [LARGE SCALE GENOMIC DNA]</scope>
    <source>
        <strain evidence="8 9">J12C1-MA-4</strain>
    </source>
</reference>
<feature type="transmembrane region" description="Helical" evidence="6">
    <location>
        <begin position="276"/>
        <end position="294"/>
    </location>
</feature>
<evidence type="ECO:0000256" key="3">
    <source>
        <dbReference type="ARBA" id="ARBA00022692"/>
    </source>
</evidence>
<dbReference type="GO" id="GO:0016020">
    <property type="term" value="C:membrane"/>
    <property type="evidence" value="ECO:0007669"/>
    <property type="project" value="UniProtKB-SubCell"/>
</dbReference>
<evidence type="ECO:0000313" key="8">
    <source>
        <dbReference type="EMBL" id="QXT40678.1"/>
    </source>
</evidence>
<proteinExistence type="inferred from homology"/>
<evidence type="ECO:0000259" key="7">
    <source>
        <dbReference type="Pfam" id="PF00892"/>
    </source>
</evidence>
<feature type="transmembrane region" description="Helical" evidence="6">
    <location>
        <begin position="151"/>
        <end position="171"/>
    </location>
</feature>
<feature type="transmembrane region" description="Helical" evidence="6">
    <location>
        <begin position="222"/>
        <end position="239"/>
    </location>
</feature>
<feature type="transmembrane region" description="Helical" evidence="6">
    <location>
        <begin position="129"/>
        <end position="145"/>
    </location>
</feature>
<protein>
    <submittedName>
        <fullName evidence="8">DMT family transporter</fullName>
    </submittedName>
</protein>
<comment type="similarity">
    <text evidence="2">Belongs to the drug/metabolite transporter (DMT) superfamily. 10 TMS drug/metabolite exporter (DME) (TC 2.A.7.3) family.</text>
</comment>
<feature type="domain" description="EamA" evidence="7">
    <location>
        <begin position="13"/>
        <end position="145"/>
    </location>
</feature>
<evidence type="ECO:0000256" key="4">
    <source>
        <dbReference type="ARBA" id="ARBA00022989"/>
    </source>
</evidence>
<dbReference type="InterPro" id="IPR000620">
    <property type="entry name" value="EamA_dom"/>
</dbReference>
<feature type="transmembrane region" description="Helical" evidence="6">
    <location>
        <begin position="73"/>
        <end position="97"/>
    </location>
</feature>
<dbReference type="PANTHER" id="PTHR22911">
    <property type="entry name" value="ACYL-MALONYL CONDENSING ENZYME-RELATED"/>
    <property type="match status" value="1"/>
</dbReference>
<evidence type="ECO:0000256" key="1">
    <source>
        <dbReference type="ARBA" id="ARBA00004141"/>
    </source>
</evidence>
<dbReference type="RefSeq" id="WP_219004014.1">
    <property type="nucleotide sequence ID" value="NZ_CP079194.1"/>
</dbReference>
<organism evidence="8 9">
    <name type="scientific">Gymnodinialimonas ceratoperidinii</name>
    <dbReference type="NCBI Taxonomy" id="2856823"/>
    <lineage>
        <taxon>Bacteria</taxon>
        <taxon>Pseudomonadati</taxon>
        <taxon>Pseudomonadota</taxon>
        <taxon>Alphaproteobacteria</taxon>
        <taxon>Rhodobacterales</taxon>
        <taxon>Paracoccaceae</taxon>
        <taxon>Gymnodinialimonas</taxon>
    </lineage>
</organism>
<evidence type="ECO:0000256" key="6">
    <source>
        <dbReference type="SAM" id="Phobius"/>
    </source>
</evidence>
<dbReference type="AlphaFoldDB" id="A0A8F6TYA0"/>
<feature type="domain" description="EamA" evidence="7">
    <location>
        <begin position="154"/>
        <end position="292"/>
    </location>
</feature>